<evidence type="ECO:0000256" key="2">
    <source>
        <dbReference type="ARBA" id="ARBA00022643"/>
    </source>
</evidence>
<dbReference type="SUPFAM" id="SSF52218">
    <property type="entry name" value="Flavoproteins"/>
    <property type="match status" value="1"/>
</dbReference>
<keyword evidence="1" id="KW-0285">Flavoprotein</keyword>
<feature type="domain" description="Flavodoxin-like" evidence="3">
    <location>
        <begin position="4"/>
        <end position="163"/>
    </location>
</feature>
<dbReference type="EMBL" id="JANIGO010000003">
    <property type="protein sequence ID" value="MCQ8897030.1"/>
    <property type="molecule type" value="Genomic_DNA"/>
</dbReference>
<keyword evidence="5" id="KW-1185">Reference proteome</keyword>
<accession>A0ABT1WHM7</accession>
<name>A0ABT1WHM7_9BURK</name>
<keyword evidence="2" id="KW-0288">FMN</keyword>
<dbReference type="Pfam" id="PF03358">
    <property type="entry name" value="FMN_red"/>
    <property type="match status" value="1"/>
</dbReference>
<sequence length="163" mass="17387">MKHLTIIYHSVTGASRQMAQAVALGAQGEPDCQVTCLSAPQANPADLLNADGLVWVCPEMLGSMSGLMKDFFERCYYPVLDKITGRAYALIVCAGSDGQGAVRQIQRIATGWRLNAVGQPVVVCTHAQTPDRIAQAKVIDETNLKHGRELGAAMAAGLVMGIY</sequence>
<proteinExistence type="predicted"/>
<organism evidence="4 5">
    <name type="scientific">Limnobacter humi</name>
    <dbReference type="NCBI Taxonomy" id="1778671"/>
    <lineage>
        <taxon>Bacteria</taxon>
        <taxon>Pseudomonadati</taxon>
        <taxon>Pseudomonadota</taxon>
        <taxon>Betaproteobacteria</taxon>
        <taxon>Burkholderiales</taxon>
        <taxon>Burkholderiaceae</taxon>
        <taxon>Limnobacter</taxon>
    </lineage>
</organism>
<protein>
    <submittedName>
        <fullName evidence="4">NAD(P)H-dependent oxidoreductase</fullName>
    </submittedName>
</protein>
<comment type="caution">
    <text evidence="4">The sequence shown here is derived from an EMBL/GenBank/DDBJ whole genome shotgun (WGS) entry which is preliminary data.</text>
</comment>
<gene>
    <name evidence="4" type="ORF">NQT62_11355</name>
</gene>
<evidence type="ECO:0000313" key="5">
    <source>
        <dbReference type="Proteomes" id="UP001204142"/>
    </source>
</evidence>
<dbReference type="Proteomes" id="UP001204142">
    <property type="component" value="Unassembled WGS sequence"/>
</dbReference>
<dbReference type="Gene3D" id="3.40.50.360">
    <property type="match status" value="1"/>
</dbReference>
<dbReference type="PROSITE" id="PS50902">
    <property type="entry name" value="FLAVODOXIN_LIKE"/>
    <property type="match status" value="1"/>
</dbReference>
<evidence type="ECO:0000259" key="3">
    <source>
        <dbReference type="PROSITE" id="PS50902"/>
    </source>
</evidence>
<evidence type="ECO:0000313" key="4">
    <source>
        <dbReference type="EMBL" id="MCQ8897030.1"/>
    </source>
</evidence>
<evidence type="ECO:0000256" key="1">
    <source>
        <dbReference type="ARBA" id="ARBA00022630"/>
    </source>
</evidence>
<dbReference type="InterPro" id="IPR005025">
    <property type="entry name" value="FMN_Rdtase-like_dom"/>
</dbReference>
<dbReference type="RefSeq" id="WP_256764818.1">
    <property type="nucleotide sequence ID" value="NZ_JANIGO010000003.1"/>
</dbReference>
<dbReference type="InterPro" id="IPR008254">
    <property type="entry name" value="Flavodoxin/NO_synth"/>
</dbReference>
<reference evidence="4 5" key="1">
    <citation type="submission" date="2022-07" db="EMBL/GenBank/DDBJ databases">
        <authorList>
            <person name="Xamxidin M."/>
            <person name="Wu M."/>
        </authorList>
    </citation>
    <scope>NUCLEOTIDE SEQUENCE [LARGE SCALE GENOMIC DNA]</scope>
    <source>
        <strain evidence="4 5">NBRC 111650</strain>
    </source>
</reference>
<dbReference type="InterPro" id="IPR029039">
    <property type="entry name" value="Flavoprotein-like_sf"/>
</dbReference>